<feature type="domain" description="Putative regulatory protein FmdB zinc ribbon" evidence="2">
    <location>
        <begin position="1"/>
        <end position="42"/>
    </location>
</feature>
<accession>A0A948WY39</accession>
<comment type="caution">
    <text evidence="3">The sequence shown here is derived from an EMBL/GenBank/DDBJ whole genome shotgun (WGS) entry which is preliminary data.</text>
</comment>
<dbReference type="InterPro" id="IPR013429">
    <property type="entry name" value="Regulatory_FmdB_Zinc_ribbon"/>
</dbReference>
<organism evidence="3 4">
    <name type="scientific">Candidatus Anaerobiospirillum pullicola</name>
    <dbReference type="NCBI Taxonomy" id="2838451"/>
    <lineage>
        <taxon>Bacteria</taxon>
        <taxon>Pseudomonadati</taxon>
        <taxon>Pseudomonadota</taxon>
        <taxon>Gammaproteobacteria</taxon>
        <taxon>Aeromonadales</taxon>
        <taxon>Succinivibrionaceae</taxon>
        <taxon>Anaerobiospirillum</taxon>
    </lineage>
</organism>
<sequence length="89" mass="9250">MPFYEYRCSHCGHTLTKLQSINAPALTTCPECHQDTLVKLISASSCELKGVGVFGSSKHPFASEKPSPATPAAPASSACASCPHATQAS</sequence>
<dbReference type="SMART" id="SM00834">
    <property type="entry name" value="CxxC_CXXC_SSSS"/>
    <property type="match status" value="1"/>
</dbReference>
<dbReference type="NCBIfam" id="TIGR02605">
    <property type="entry name" value="CxxC_CxxC_SSSS"/>
    <property type="match status" value="1"/>
</dbReference>
<feature type="compositionally biased region" description="Low complexity" evidence="1">
    <location>
        <begin position="63"/>
        <end position="89"/>
    </location>
</feature>
<dbReference type="AlphaFoldDB" id="A0A948WY39"/>
<evidence type="ECO:0000259" key="2">
    <source>
        <dbReference type="SMART" id="SM00834"/>
    </source>
</evidence>
<dbReference type="Proteomes" id="UP000733611">
    <property type="component" value="Unassembled WGS sequence"/>
</dbReference>
<dbReference type="EMBL" id="JAHLFE010000006">
    <property type="protein sequence ID" value="MBU3843298.1"/>
    <property type="molecule type" value="Genomic_DNA"/>
</dbReference>
<dbReference type="PANTHER" id="PTHR34404:SF3">
    <property type="entry name" value="REGULATORY PROTEIN, FMDB FAMILY"/>
    <property type="match status" value="1"/>
</dbReference>
<name>A0A948WY39_9GAMM</name>
<evidence type="ECO:0000256" key="1">
    <source>
        <dbReference type="SAM" id="MobiDB-lite"/>
    </source>
</evidence>
<reference evidence="3" key="1">
    <citation type="journal article" date="2021" name="PeerJ">
        <title>Extensive microbial diversity within the chicken gut microbiome revealed by metagenomics and culture.</title>
        <authorList>
            <person name="Gilroy R."/>
            <person name="Ravi A."/>
            <person name="Getino M."/>
            <person name="Pursley I."/>
            <person name="Horton D.L."/>
            <person name="Alikhan N.F."/>
            <person name="Baker D."/>
            <person name="Gharbi K."/>
            <person name="Hall N."/>
            <person name="Watson M."/>
            <person name="Adriaenssens E.M."/>
            <person name="Foster-Nyarko E."/>
            <person name="Jarju S."/>
            <person name="Secka A."/>
            <person name="Antonio M."/>
            <person name="Oren A."/>
            <person name="Chaudhuri R.R."/>
            <person name="La Ragione R."/>
            <person name="Hildebrand F."/>
            <person name="Pallen M.J."/>
        </authorList>
    </citation>
    <scope>NUCLEOTIDE SEQUENCE</scope>
    <source>
        <strain evidence="3">378</strain>
    </source>
</reference>
<reference evidence="3" key="2">
    <citation type="submission" date="2021-04" db="EMBL/GenBank/DDBJ databases">
        <authorList>
            <person name="Gilroy R."/>
        </authorList>
    </citation>
    <scope>NUCLEOTIDE SEQUENCE</scope>
    <source>
        <strain evidence="3">378</strain>
    </source>
</reference>
<evidence type="ECO:0000313" key="4">
    <source>
        <dbReference type="Proteomes" id="UP000733611"/>
    </source>
</evidence>
<proteinExistence type="predicted"/>
<dbReference type="Pfam" id="PF09723">
    <property type="entry name" value="Zn_ribbon_8"/>
    <property type="match status" value="1"/>
</dbReference>
<dbReference type="PANTHER" id="PTHR34404">
    <property type="entry name" value="REGULATORY PROTEIN, FMDB FAMILY"/>
    <property type="match status" value="1"/>
</dbReference>
<protein>
    <submittedName>
        <fullName evidence="3">Zinc ribbon domain-containing protein</fullName>
    </submittedName>
</protein>
<evidence type="ECO:0000313" key="3">
    <source>
        <dbReference type="EMBL" id="MBU3843298.1"/>
    </source>
</evidence>
<gene>
    <name evidence="3" type="ORF">H9847_00265</name>
</gene>
<feature type="region of interest" description="Disordered" evidence="1">
    <location>
        <begin position="59"/>
        <end position="89"/>
    </location>
</feature>